<dbReference type="AlphaFoldDB" id="A0A1W2TUI0"/>
<protein>
    <submittedName>
        <fullName evidence="2">Uncharacterized protein</fullName>
    </submittedName>
</protein>
<proteinExistence type="predicted"/>
<keyword evidence="1" id="KW-0732">Signal</keyword>
<dbReference type="EMBL" id="DF977546">
    <property type="protein sequence ID" value="GAP92258.1"/>
    <property type="molecule type" value="Genomic_DNA"/>
</dbReference>
<evidence type="ECO:0000313" key="3">
    <source>
        <dbReference type="Proteomes" id="UP000054516"/>
    </source>
</evidence>
<dbReference type="Proteomes" id="UP000054516">
    <property type="component" value="Unassembled WGS sequence"/>
</dbReference>
<gene>
    <name evidence="2" type="ORF">SAMD00023353_10100280</name>
</gene>
<keyword evidence="3" id="KW-1185">Reference proteome</keyword>
<sequence>MKLIAIASSLLVAATATTVPAQCPIVWDDPRDVYGNPGYHSLDPYFAGTGKIHLRAGCTYWRQNYPRDIPDEPVWCMNEDGLVVPIADDDCATFNFIPATGELEDYPVTVLRTAKNNWICGFDFLQPNGEFGDDGRWACKELDDDWYGDLIDTWDGDAPHYLSEYAGGVISTTIFTWWMQHPPESTDDAQTLQWRIPDNPYSNYTLKPGDGTFPVLMEFVLES</sequence>
<feature type="signal peptide" evidence="1">
    <location>
        <begin position="1"/>
        <end position="16"/>
    </location>
</feature>
<organism evidence="2">
    <name type="scientific">Rosellinia necatrix</name>
    <name type="common">White root-rot fungus</name>
    <dbReference type="NCBI Taxonomy" id="77044"/>
    <lineage>
        <taxon>Eukaryota</taxon>
        <taxon>Fungi</taxon>
        <taxon>Dikarya</taxon>
        <taxon>Ascomycota</taxon>
        <taxon>Pezizomycotina</taxon>
        <taxon>Sordariomycetes</taxon>
        <taxon>Xylariomycetidae</taxon>
        <taxon>Xylariales</taxon>
        <taxon>Xylariaceae</taxon>
        <taxon>Rosellinia</taxon>
    </lineage>
</organism>
<evidence type="ECO:0000256" key="1">
    <source>
        <dbReference type="SAM" id="SignalP"/>
    </source>
</evidence>
<name>A0A1W2TUI0_ROSNE</name>
<feature type="chain" id="PRO_5010710693" evidence="1">
    <location>
        <begin position="17"/>
        <end position="223"/>
    </location>
</feature>
<reference evidence="2" key="1">
    <citation type="submission" date="2016-03" db="EMBL/GenBank/DDBJ databases">
        <title>Draft genome sequence of Rosellinia necatrix.</title>
        <authorList>
            <person name="Kanematsu S."/>
        </authorList>
    </citation>
    <scope>NUCLEOTIDE SEQUENCE [LARGE SCALE GENOMIC DNA]</scope>
    <source>
        <strain evidence="2">W97</strain>
    </source>
</reference>
<evidence type="ECO:0000313" key="2">
    <source>
        <dbReference type="EMBL" id="GAP92258.1"/>
    </source>
</evidence>
<dbReference type="OrthoDB" id="4600874at2759"/>
<accession>A0A1W2TUI0</accession>